<gene>
    <name evidence="1" type="ORF">EKO23_08750</name>
</gene>
<sequence>MLPPSGAQLEIASGPYRAVMTQGGASLRVLTYDGQPLVDGYAEDELAPTCRGQVLVPWPNRLEDGEYVVDGTTHRLPLTEHERRNATHGLVRWETWQVRDHVADTAVLTYRLAARKGYPWTLDLTWTYALSDEGLTVTQAAANRSATRAPFAVGSHPYLTLGHGPVDPWVLHSPARSHTLTDDRLLPTGSEAVAGTAYDFTTPRPIGGTVLDDAFGDLARDTDRLARVTVSGDGRTVELWMDEHYRWIQLFTADEVPGAERRSLAVEPMTAQANAFRTGEDVVWLEPDGVDGSTWTGSWGIRQQG</sequence>
<dbReference type="GO" id="GO:0006006">
    <property type="term" value="P:glucose metabolic process"/>
    <property type="evidence" value="ECO:0007669"/>
    <property type="project" value="TreeGrafter"/>
</dbReference>
<dbReference type="GO" id="GO:0004034">
    <property type="term" value="F:aldose 1-epimerase activity"/>
    <property type="evidence" value="ECO:0007669"/>
    <property type="project" value="TreeGrafter"/>
</dbReference>
<evidence type="ECO:0000313" key="1">
    <source>
        <dbReference type="EMBL" id="RYP86737.1"/>
    </source>
</evidence>
<dbReference type="PANTHER" id="PTHR10091:SF0">
    <property type="entry name" value="GALACTOSE MUTAROTASE"/>
    <property type="match status" value="1"/>
</dbReference>
<dbReference type="AlphaFoldDB" id="A0A4Q4ZF73"/>
<dbReference type="GO" id="GO:0033499">
    <property type="term" value="P:galactose catabolic process via UDP-galactose, Leloir pathway"/>
    <property type="evidence" value="ECO:0007669"/>
    <property type="project" value="TreeGrafter"/>
</dbReference>
<keyword evidence="2" id="KW-1185">Reference proteome</keyword>
<dbReference type="OrthoDB" id="4739604at2"/>
<dbReference type="Gene3D" id="2.70.98.10">
    <property type="match status" value="1"/>
</dbReference>
<dbReference type="RefSeq" id="WP_134716259.1">
    <property type="nucleotide sequence ID" value="NZ_SDKM01000010.1"/>
</dbReference>
<proteinExistence type="predicted"/>
<dbReference type="CDD" id="cd09022">
    <property type="entry name" value="Aldose_epim_Ec_YihR"/>
    <property type="match status" value="1"/>
</dbReference>
<dbReference type="GO" id="GO:0030246">
    <property type="term" value="F:carbohydrate binding"/>
    <property type="evidence" value="ECO:0007669"/>
    <property type="project" value="InterPro"/>
</dbReference>
<accession>A0A4Q4ZF73</accession>
<evidence type="ECO:0000313" key="2">
    <source>
        <dbReference type="Proteomes" id="UP000295198"/>
    </source>
</evidence>
<comment type="caution">
    <text evidence="1">The sequence shown here is derived from an EMBL/GenBank/DDBJ whole genome shotgun (WGS) entry which is preliminary data.</text>
</comment>
<protein>
    <submittedName>
        <fullName evidence="1">Aldose epimerase</fullName>
    </submittedName>
</protein>
<dbReference type="InterPro" id="IPR008183">
    <property type="entry name" value="Aldose_1/G6P_1-epimerase"/>
</dbReference>
<dbReference type="InterPro" id="IPR014718">
    <property type="entry name" value="GH-type_carb-bd"/>
</dbReference>
<name>A0A4Q4ZF73_9ACTN</name>
<dbReference type="Proteomes" id="UP000295198">
    <property type="component" value="Unassembled WGS sequence"/>
</dbReference>
<dbReference type="InterPro" id="IPR037480">
    <property type="entry name" value="YihR-like"/>
</dbReference>
<dbReference type="SUPFAM" id="SSF74650">
    <property type="entry name" value="Galactose mutarotase-like"/>
    <property type="match status" value="1"/>
</dbReference>
<reference evidence="1 2" key="1">
    <citation type="submission" date="2019-01" db="EMBL/GenBank/DDBJ databases">
        <title>Nocardioides guangzhouensis sp. nov., an actinobacterium isolated from soil.</title>
        <authorList>
            <person name="Fu Y."/>
            <person name="Cai Y."/>
            <person name="Lin Z."/>
            <person name="Chen P."/>
        </authorList>
    </citation>
    <scope>NUCLEOTIDE SEQUENCE [LARGE SCALE GENOMIC DNA]</scope>
    <source>
        <strain evidence="1 2">130</strain>
    </source>
</reference>
<dbReference type="Pfam" id="PF01263">
    <property type="entry name" value="Aldose_epim"/>
    <property type="match status" value="1"/>
</dbReference>
<organism evidence="1 2">
    <name type="scientific">Nocardioides guangzhouensis</name>
    <dbReference type="NCBI Taxonomy" id="2497878"/>
    <lineage>
        <taxon>Bacteria</taxon>
        <taxon>Bacillati</taxon>
        <taxon>Actinomycetota</taxon>
        <taxon>Actinomycetes</taxon>
        <taxon>Propionibacteriales</taxon>
        <taxon>Nocardioidaceae</taxon>
        <taxon>Nocardioides</taxon>
    </lineage>
</organism>
<dbReference type="PANTHER" id="PTHR10091">
    <property type="entry name" value="ALDOSE-1-EPIMERASE"/>
    <property type="match status" value="1"/>
</dbReference>
<dbReference type="InterPro" id="IPR011013">
    <property type="entry name" value="Gal_mutarotase_sf_dom"/>
</dbReference>
<dbReference type="EMBL" id="SDKM01000010">
    <property type="protein sequence ID" value="RYP86737.1"/>
    <property type="molecule type" value="Genomic_DNA"/>
</dbReference>